<evidence type="ECO:0000256" key="2">
    <source>
        <dbReference type="SAM" id="Phobius"/>
    </source>
</evidence>
<proteinExistence type="predicted"/>
<feature type="transmembrane region" description="Helical" evidence="2">
    <location>
        <begin position="540"/>
        <end position="558"/>
    </location>
</feature>
<keyword evidence="2" id="KW-0472">Membrane</keyword>
<keyword evidence="4" id="KW-1185">Reference proteome</keyword>
<gene>
    <name evidence="3" type="ORF">PGLA1383_LOCUS16317</name>
</gene>
<comment type="caution">
    <text evidence="3">The sequence shown here is derived from an EMBL/GenBank/DDBJ whole genome shotgun (WGS) entry which is preliminary data.</text>
</comment>
<evidence type="ECO:0000256" key="1">
    <source>
        <dbReference type="SAM" id="MobiDB-lite"/>
    </source>
</evidence>
<evidence type="ECO:0000313" key="3">
    <source>
        <dbReference type="EMBL" id="CAE8597894.1"/>
    </source>
</evidence>
<dbReference type="AlphaFoldDB" id="A0A813EHE5"/>
<organism evidence="3 4">
    <name type="scientific">Polarella glacialis</name>
    <name type="common">Dinoflagellate</name>
    <dbReference type="NCBI Taxonomy" id="89957"/>
    <lineage>
        <taxon>Eukaryota</taxon>
        <taxon>Sar</taxon>
        <taxon>Alveolata</taxon>
        <taxon>Dinophyceae</taxon>
        <taxon>Suessiales</taxon>
        <taxon>Suessiaceae</taxon>
        <taxon>Polarella</taxon>
    </lineage>
</organism>
<dbReference type="EMBL" id="CAJNNV010009882">
    <property type="protein sequence ID" value="CAE8597894.1"/>
    <property type="molecule type" value="Genomic_DNA"/>
</dbReference>
<keyword evidence="2" id="KW-0812">Transmembrane</keyword>
<feature type="compositionally biased region" description="Basic and acidic residues" evidence="1">
    <location>
        <begin position="82"/>
        <end position="92"/>
    </location>
</feature>
<protein>
    <submittedName>
        <fullName evidence="3">Uncharacterized protein</fullName>
    </submittedName>
</protein>
<feature type="region of interest" description="Disordered" evidence="1">
    <location>
        <begin position="437"/>
        <end position="464"/>
    </location>
</feature>
<accession>A0A813EHE5</accession>
<dbReference type="Proteomes" id="UP000654075">
    <property type="component" value="Unassembled WGS sequence"/>
</dbReference>
<sequence length="579" mass="64307">MRAVLAGAAAVAWATVSADGQFMEKYGSGSMPESRDLGGEAGKGFADLGQPLERYASDYHIIADQPGAGKMNSPQFMTEHSGNSEENSKTLHGDAGSHSAIFLANNTSKDPDAQADSHAATLPSKSGRDSNTQADSQVMDFKHFMNQRSGDYEKYMEGKGEKSQKAFKQFMDQYAADYLQYMKTDGQKGSMNLTQFVDQHAADFKKNLQSKSKHSAEDLKQFLDQYANDYGKFLNAQTDYIKYAESRGQAATVDFKHFMNEQAESVDYEKYTKALAGNGGTMASTLANNSGRDSNGQSDSQVMDFIHFMNQRSGDYEKYMEGKGEKSQKAFKHFMDQYAADFLQYMKTDGQKGSMNLTQFMDQHAADFKKNVQSTSKHSAADFQQFVGQFSQDYGKFLNAQTDYIKYAESRGQAAAVDVKHFMGEHSGDYEKYTKALHGDAGGENQSDDKKPAQSSGQGGNFDFRQFMNQHSGDYAQYTKEAKKIKAKYTGDTARKQKQKEFFKKAEEKIKAAYPDNSADALELQESPVSTQGLQLSPRALVGFALLNLAFAVSFVIVRERRSREMPTESVDTYAPLLA</sequence>
<feature type="region of interest" description="Disordered" evidence="1">
    <location>
        <begin position="66"/>
        <end position="94"/>
    </location>
</feature>
<keyword evidence="2" id="KW-1133">Transmembrane helix</keyword>
<name>A0A813EHE5_POLGL</name>
<feature type="compositionally biased region" description="Polar residues" evidence="1">
    <location>
        <begin position="72"/>
        <end position="81"/>
    </location>
</feature>
<evidence type="ECO:0000313" key="4">
    <source>
        <dbReference type="Proteomes" id="UP000654075"/>
    </source>
</evidence>
<reference evidence="3" key="1">
    <citation type="submission" date="2021-02" db="EMBL/GenBank/DDBJ databases">
        <authorList>
            <person name="Dougan E. K."/>
            <person name="Rhodes N."/>
            <person name="Thang M."/>
            <person name="Chan C."/>
        </authorList>
    </citation>
    <scope>NUCLEOTIDE SEQUENCE</scope>
</reference>
<feature type="region of interest" description="Disordered" evidence="1">
    <location>
        <begin position="107"/>
        <end position="133"/>
    </location>
</feature>